<organism evidence="3">
    <name type="scientific">Ajellomyces capsulatus (strain H88)</name>
    <name type="common">Darling's disease fungus</name>
    <name type="synonym">Histoplasma capsulatum</name>
    <dbReference type="NCBI Taxonomy" id="544711"/>
    <lineage>
        <taxon>Eukaryota</taxon>
        <taxon>Fungi</taxon>
        <taxon>Dikarya</taxon>
        <taxon>Ascomycota</taxon>
        <taxon>Pezizomycotina</taxon>
        <taxon>Eurotiomycetes</taxon>
        <taxon>Eurotiomycetidae</taxon>
        <taxon>Onygenales</taxon>
        <taxon>Ajellomycetaceae</taxon>
        <taxon>Histoplasma</taxon>
    </lineage>
</organism>
<proteinExistence type="predicted"/>
<dbReference type="OMA" id="HIFIFFA"/>
<evidence type="ECO:0000256" key="1">
    <source>
        <dbReference type="SAM" id="SignalP"/>
    </source>
</evidence>
<evidence type="ECO:0000313" key="2">
    <source>
        <dbReference type="EMBL" id="EGC49774.1"/>
    </source>
</evidence>
<accession>F0UV47</accession>
<evidence type="ECO:0000313" key="3">
    <source>
        <dbReference type="Proteomes" id="UP000008142"/>
    </source>
</evidence>
<reference evidence="3" key="1">
    <citation type="submission" date="2008-07" db="EMBL/GenBank/DDBJ databases">
        <title>Annotation of Ajellomyces capsulatus strain H88.</title>
        <authorList>
            <person name="Champion M."/>
            <person name="Cuomo C."/>
            <person name="Ma L.-J."/>
            <person name="Henn M.R."/>
            <person name="Sil A."/>
            <person name="Goldman B."/>
            <person name="Young S.K."/>
            <person name="Kodira C.D."/>
            <person name="Zeng Q."/>
            <person name="Koehrsen M."/>
            <person name="Alvarado L."/>
            <person name="Berlin A."/>
            <person name="Borenstein D."/>
            <person name="Chen Z."/>
            <person name="Engels R."/>
            <person name="Freedman E."/>
            <person name="Gellesch M."/>
            <person name="Goldberg J."/>
            <person name="Griggs A."/>
            <person name="Gujja S."/>
            <person name="Heiman D."/>
            <person name="Hepburn T."/>
            <person name="Howarth C."/>
            <person name="Jen D."/>
            <person name="Larson L."/>
            <person name="Lewis B."/>
            <person name="Mehta T."/>
            <person name="Park D."/>
            <person name="Pearson M."/>
            <person name="Roberts A."/>
            <person name="Saif S."/>
            <person name="Shea T."/>
            <person name="Shenoy N."/>
            <person name="Sisk P."/>
            <person name="Stolte C."/>
            <person name="Sykes S."/>
            <person name="Walk T."/>
            <person name="White J."/>
            <person name="Yandava C."/>
            <person name="Klein B."/>
            <person name="McEwen J.G."/>
            <person name="Puccia R."/>
            <person name="Goldman G.H."/>
            <person name="Felipe M.S."/>
            <person name="Nino-Vega G."/>
            <person name="San-Blas G."/>
            <person name="Taylor J."/>
            <person name="Mendoza L."/>
            <person name="Galagan J."/>
            <person name="Nusbaum C."/>
            <person name="Birren B."/>
        </authorList>
    </citation>
    <scope>NUCLEOTIDE SEQUENCE [LARGE SCALE GENOMIC DNA]</scope>
    <source>
        <strain evidence="3">H88</strain>
    </source>
</reference>
<feature type="signal peptide" evidence="1">
    <location>
        <begin position="1"/>
        <end position="19"/>
    </location>
</feature>
<dbReference type="EMBL" id="DS990644">
    <property type="protein sequence ID" value="EGC49774.1"/>
    <property type="molecule type" value="Genomic_DNA"/>
</dbReference>
<keyword evidence="1" id="KW-0732">Signal</keyword>
<feature type="chain" id="PRO_5003258515" evidence="1">
    <location>
        <begin position="20"/>
        <end position="105"/>
    </location>
</feature>
<dbReference type="AlphaFoldDB" id="F0UV47"/>
<dbReference type="Proteomes" id="UP000008142">
    <property type="component" value="Unassembled WGS sequence"/>
</dbReference>
<gene>
    <name evidence="2" type="ORF">HCEG_08989</name>
</gene>
<sequence>MVLVLVLVLVLRASEFKKAAKSLSALDAVGDEEISTSFDPYSINLFLLHIFIFFALHTSESRPSSNKPKSSYWVRSAVKARAGGRWNDWHKPESVPVYPLGEMNT</sequence>
<dbReference type="HOGENOM" id="CLU_2235776_0_0_1"/>
<name>F0UV47_AJEC8</name>
<protein>
    <submittedName>
        <fullName evidence="2">Predicted protein</fullName>
    </submittedName>
</protein>